<feature type="transmembrane region" description="Helical" evidence="2">
    <location>
        <begin position="179"/>
        <end position="196"/>
    </location>
</feature>
<feature type="transmembrane region" description="Helical" evidence="2">
    <location>
        <begin position="234"/>
        <end position="255"/>
    </location>
</feature>
<comment type="caution">
    <text evidence="3">The sequence shown here is derived from an EMBL/GenBank/DDBJ whole genome shotgun (WGS) entry which is preliminary data.</text>
</comment>
<dbReference type="EMBL" id="JACCFK010000001">
    <property type="protein sequence ID" value="NYI87477.1"/>
    <property type="molecule type" value="Genomic_DNA"/>
</dbReference>
<reference evidence="3 4" key="1">
    <citation type="submission" date="2020-07" db="EMBL/GenBank/DDBJ databases">
        <title>Sequencing the genomes of 1000 actinobacteria strains.</title>
        <authorList>
            <person name="Klenk H.-P."/>
        </authorList>
    </citation>
    <scope>NUCLEOTIDE SEQUENCE [LARGE SCALE GENOMIC DNA]</scope>
    <source>
        <strain evidence="3 4">DSM 104006</strain>
    </source>
</reference>
<feature type="transmembrane region" description="Helical" evidence="2">
    <location>
        <begin position="47"/>
        <end position="80"/>
    </location>
</feature>
<feature type="transmembrane region" description="Helical" evidence="2">
    <location>
        <begin position="122"/>
        <end position="143"/>
    </location>
</feature>
<keyword evidence="2" id="KW-0812">Transmembrane</keyword>
<evidence type="ECO:0000313" key="3">
    <source>
        <dbReference type="EMBL" id="NYI87477.1"/>
    </source>
</evidence>
<protein>
    <recommendedName>
        <fullName evidence="5">Magnesium transporter NIPA</fullName>
    </recommendedName>
</protein>
<dbReference type="PANTHER" id="PTHR40761">
    <property type="entry name" value="CONSERVED INTEGRAL MEMBRANE ALANINE VALINE AND LEUCINE RICH PROTEIN-RELATED"/>
    <property type="match status" value="1"/>
</dbReference>
<evidence type="ECO:0000313" key="4">
    <source>
        <dbReference type="Proteomes" id="UP000549616"/>
    </source>
</evidence>
<dbReference type="Proteomes" id="UP000549616">
    <property type="component" value="Unassembled WGS sequence"/>
</dbReference>
<proteinExistence type="predicted"/>
<name>A0A853AXW4_9PSEU</name>
<feature type="compositionally biased region" description="Low complexity" evidence="1">
    <location>
        <begin position="265"/>
        <end position="287"/>
    </location>
</feature>
<dbReference type="AlphaFoldDB" id="A0A853AXW4"/>
<evidence type="ECO:0000256" key="2">
    <source>
        <dbReference type="SAM" id="Phobius"/>
    </source>
</evidence>
<feature type="compositionally biased region" description="Pro residues" evidence="1">
    <location>
        <begin position="306"/>
        <end position="320"/>
    </location>
</feature>
<gene>
    <name evidence="3" type="ORF">HNR02_000800</name>
</gene>
<feature type="transmembrane region" description="Helical" evidence="2">
    <location>
        <begin position="150"/>
        <end position="167"/>
    </location>
</feature>
<organism evidence="3 4">
    <name type="scientific">Amycolatopsis endophytica</name>
    <dbReference type="NCBI Taxonomy" id="860233"/>
    <lineage>
        <taxon>Bacteria</taxon>
        <taxon>Bacillati</taxon>
        <taxon>Actinomycetota</taxon>
        <taxon>Actinomycetes</taxon>
        <taxon>Pseudonocardiales</taxon>
        <taxon>Pseudonocardiaceae</taxon>
        <taxon>Amycolatopsis</taxon>
    </lineage>
</organism>
<feature type="transmembrane region" description="Helical" evidence="2">
    <location>
        <begin position="208"/>
        <end position="228"/>
    </location>
</feature>
<evidence type="ECO:0000256" key="1">
    <source>
        <dbReference type="SAM" id="MobiDB-lite"/>
    </source>
</evidence>
<keyword evidence="2" id="KW-0472">Membrane</keyword>
<feature type="transmembrane region" description="Helical" evidence="2">
    <location>
        <begin position="92"/>
        <end position="110"/>
    </location>
</feature>
<keyword evidence="2" id="KW-1133">Transmembrane helix</keyword>
<evidence type="ECO:0008006" key="5">
    <source>
        <dbReference type="Google" id="ProtNLM"/>
    </source>
</evidence>
<sequence>MIALGVVFAVLSAVAAAVGAWLQHRGVSRAGTKPIALLRNRAWRTGVVVLTACTLLQILALAFAPVTVVAPVVVLALPVLTVLNGPRDRVTQGAVAAVALAVAVFVTLTARSPATTTIPPGAVVEAGRLVAVLVVALLAVAMLTREIARSAALAAAAGASYGLVAVLTRDVLHAPGLPWLSLLGAVLAFATAAWLVQHAYASGPPDVVVGCQTVANPVVATALGMTALGEAPELDLPTLAACGAVAVAGIAVLAVRRSGLSAARATRSSRSPAFRGPAAVPAAAASPRNHPAGRPAAWSGTAATGPVPPRANTPPPRRPS</sequence>
<feature type="region of interest" description="Disordered" evidence="1">
    <location>
        <begin position="265"/>
        <end position="320"/>
    </location>
</feature>
<keyword evidence="4" id="KW-1185">Reference proteome</keyword>
<accession>A0A853AXW4</accession>
<dbReference type="PANTHER" id="PTHR40761:SF1">
    <property type="entry name" value="CONSERVED INTEGRAL MEMBRANE ALANINE VALINE AND LEUCINE RICH PROTEIN-RELATED"/>
    <property type="match status" value="1"/>
</dbReference>